<organism evidence="1 2">
    <name type="scientific">Macrosiphum euphorbiae</name>
    <name type="common">potato aphid</name>
    <dbReference type="NCBI Taxonomy" id="13131"/>
    <lineage>
        <taxon>Eukaryota</taxon>
        <taxon>Metazoa</taxon>
        <taxon>Ecdysozoa</taxon>
        <taxon>Arthropoda</taxon>
        <taxon>Hexapoda</taxon>
        <taxon>Insecta</taxon>
        <taxon>Pterygota</taxon>
        <taxon>Neoptera</taxon>
        <taxon>Paraneoptera</taxon>
        <taxon>Hemiptera</taxon>
        <taxon>Sternorrhyncha</taxon>
        <taxon>Aphidomorpha</taxon>
        <taxon>Aphidoidea</taxon>
        <taxon>Aphididae</taxon>
        <taxon>Macrosiphini</taxon>
        <taxon>Macrosiphum</taxon>
    </lineage>
</organism>
<evidence type="ECO:0000313" key="1">
    <source>
        <dbReference type="EMBL" id="CAI6372146.1"/>
    </source>
</evidence>
<reference evidence="1 2" key="1">
    <citation type="submission" date="2023-01" db="EMBL/GenBank/DDBJ databases">
        <authorList>
            <person name="Whitehead M."/>
        </authorList>
    </citation>
    <scope>NUCLEOTIDE SEQUENCE [LARGE SCALE GENOMIC DNA]</scope>
</reference>
<dbReference type="AlphaFoldDB" id="A0AAV0XY46"/>
<comment type="caution">
    <text evidence="1">The sequence shown here is derived from an EMBL/GenBank/DDBJ whole genome shotgun (WGS) entry which is preliminary data.</text>
</comment>
<dbReference type="EMBL" id="CARXXK010001019">
    <property type="protein sequence ID" value="CAI6372146.1"/>
    <property type="molecule type" value="Genomic_DNA"/>
</dbReference>
<accession>A0AAV0XY46</accession>
<proteinExistence type="predicted"/>
<dbReference type="Proteomes" id="UP001160148">
    <property type="component" value="Unassembled WGS sequence"/>
</dbReference>
<gene>
    <name evidence="1" type="ORF">MEUPH1_LOCUS26061</name>
</gene>
<name>A0AAV0XY46_9HEMI</name>
<sequence>MYDRRRKVLPKLPKSPEDVFLQLNLMKTQDDFKFRRQPFIHIPEDNSFVCITSDFNLLFMIKHDCIDFFADGQSWWRKINSDSILRIAYKKENDELGNWLKSFFGLAFLPNHEVADAFVELMSVCPNDKVCSEFSDYVFNNYIDDESPFPPNIWAKEPMFDPRTTNAVGSFHRTYNSQFYKSHPHIHLVIMVLQETQAETMTKIRSIETDSYKSMSFIEMQKIIATIMAYDEYLRNKCSKDLLKYLLKVGNKYLGIPL</sequence>
<protein>
    <submittedName>
        <fullName evidence="1">Uncharacterized protein</fullName>
    </submittedName>
</protein>
<keyword evidence="2" id="KW-1185">Reference proteome</keyword>
<evidence type="ECO:0000313" key="2">
    <source>
        <dbReference type="Proteomes" id="UP001160148"/>
    </source>
</evidence>